<proteinExistence type="predicted"/>
<accession>A0A8S9SSE4</accession>
<name>A0A8S9SSE4_BRACR</name>
<reference evidence="1" key="1">
    <citation type="submission" date="2019-12" db="EMBL/GenBank/DDBJ databases">
        <title>Genome sequencing and annotation of Brassica cretica.</title>
        <authorList>
            <person name="Studholme D.J."/>
            <person name="Sarris P."/>
        </authorList>
    </citation>
    <scope>NUCLEOTIDE SEQUENCE</scope>
    <source>
        <strain evidence="1">PFS-109/04</strain>
        <tissue evidence="1">Leaf</tissue>
    </source>
</reference>
<evidence type="ECO:0000313" key="2">
    <source>
        <dbReference type="Proteomes" id="UP000712600"/>
    </source>
</evidence>
<dbReference type="AlphaFoldDB" id="A0A8S9SSE4"/>
<dbReference type="EMBL" id="QGKX02000004">
    <property type="protein sequence ID" value="KAF3603688.1"/>
    <property type="molecule type" value="Genomic_DNA"/>
</dbReference>
<sequence>MIGQGHATCLLVPFRSKPLRTAPTTAELLPWQFPHGNQLPQAFVSLPGSAKIAPGLIVPHGPSRRLGHRSDPATLVWTRTLRQAEVS</sequence>
<organism evidence="1 2">
    <name type="scientific">Brassica cretica</name>
    <name type="common">Mustard</name>
    <dbReference type="NCBI Taxonomy" id="69181"/>
    <lineage>
        <taxon>Eukaryota</taxon>
        <taxon>Viridiplantae</taxon>
        <taxon>Streptophyta</taxon>
        <taxon>Embryophyta</taxon>
        <taxon>Tracheophyta</taxon>
        <taxon>Spermatophyta</taxon>
        <taxon>Magnoliopsida</taxon>
        <taxon>eudicotyledons</taxon>
        <taxon>Gunneridae</taxon>
        <taxon>Pentapetalae</taxon>
        <taxon>rosids</taxon>
        <taxon>malvids</taxon>
        <taxon>Brassicales</taxon>
        <taxon>Brassicaceae</taxon>
        <taxon>Brassiceae</taxon>
        <taxon>Brassica</taxon>
    </lineage>
</organism>
<evidence type="ECO:0000313" key="1">
    <source>
        <dbReference type="EMBL" id="KAF3603688.1"/>
    </source>
</evidence>
<dbReference type="Proteomes" id="UP000712600">
    <property type="component" value="Unassembled WGS sequence"/>
</dbReference>
<comment type="caution">
    <text evidence="1">The sequence shown here is derived from an EMBL/GenBank/DDBJ whole genome shotgun (WGS) entry which is preliminary data.</text>
</comment>
<protein>
    <submittedName>
        <fullName evidence="1">Uncharacterized protein</fullName>
    </submittedName>
</protein>
<gene>
    <name evidence="1" type="ORF">F2Q69_00035628</name>
</gene>